<evidence type="ECO:0000256" key="1">
    <source>
        <dbReference type="ARBA" id="ARBA00006484"/>
    </source>
</evidence>
<dbReference type="GeneID" id="28736375"/>
<dbReference type="CDD" id="cd05233">
    <property type="entry name" value="SDR_c"/>
    <property type="match status" value="1"/>
</dbReference>
<dbReference type="PRINTS" id="PR00081">
    <property type="entry name" value="GDHRDH"/>
</dbReference>
<keyword evidence="2" id="KW-0521">NADP</keyword>
<dbReference type="SUPFAM" id="SSF51735">
    <property type="entry name" value="NAD(P)-binding Rossmann-fold domains"/>
    <property type="match status" value="1"/>
</dbReference>
<dbReference type="Gene3D" id="3.40.50.720">
    <property type="entry name" value="NAD(P)-binding Rossmann-like Domain"/>
    <property type="match status" value="1"/>
</dbReference>
<comment type="caution">
    <text evidence="3">The sequence shown here is derived from an EMBL/GenBank/DDBJ whole genome shotgun (WGS) entry which is preliminary data.</text>
</comment>
<dbReference type="Pfam" id="PF13561">
    <property type="entry name" value="adh_short_C2"/>
    <property type="match status" value="1"/>
</dbReference>
<keyword evidence="4" id="KW-1185">Reference proteome</keyword>
<dbReference type="PANTHER" id="PTHR42760">
    <property type="entry name" value="SHORT-CHAIN DEHYDROGENASES/REDUCTASES FAMILY MEMBER"/>
    <property type="match status" value="1"/>
</dbReference>
<dbReference type="PRINTS" id="PR00080">
    <property type="entry name" value="SDRFAMILY"/>
</dbReference>
<dbReference type="Proteomes" id="UP000038010">
    <property type="component" value="Unassembled WGS sequence"/>
</dbReference>
<proteinExistence type="inferred from homology"/>
<dbReference type="OrthoDB" id="5840532at2759"/>
<evidence type="ECO:0000313" key="3">
    <source>
        <dbReference type="EMBL" id="KPI36569.1"/>
    </source>
</evidence>
<evidence type="ECO:0000313" key="4">
    <source>
        <dbReference type="Proteomes" id="UP000038010"/>
    </source>
</evidence>
<dbReference type="EMBL" id="LFJN01000030">
    <property type="protein sequence ID" value="KPI36569.1"/>
    <property type="molecule type" value="Genomic_DNA"/>
</dbReference>
<dbReference type="InterPro" id="IPR002347">
    <property type="entry name" value="SDR_fam"/>
</dbReference>
<dbReference type="GO" id="GO:0016616">
    <property type="term" value="F:oxidoreductase activity, acting on the CH-OH group of donors, NAD or NADP as acceptor"/>
    <property type="evidence" value="ECO:0007669"/>
    <property type="project" value="TreeGrafter"/>
</dbReference>
<gene>
    <name evidence="3" type="ORF">AB675_4362</name>
</gene>
<dbReference type="InterPro" id="IPR036291">
    <property type="entry name" value="NAD(P)-bd_dom_sf"/>
</dbReference>
<organism evidence="3 4">
    <name type="scientific">Cyphellophora attinorum</name>
    <dbReference type="NCBI Taxonomy" id="1664694"/>
    <lineage>
        <taxon>Eukaryota</taxon>
        <taxon>Fungi</taxon>
        <taxon>Dikarya</taxon>
        <taxon>Ascomycota</taxon>
        <taxon>Pezizomycotina</taxon>
        <taxon>Eurotiomycetes</taxon>
        <taxon>Chaetothyriomycetidae</taxon>
        <taxon>Chaetothyriales</taxon>
        <taxon>Cyphellophoraceae</taxon>
        <taxon>Cyphellophora</taxon>
    </lineage>
</organism>
<protein>
    <submittedName>
        <fullName evidence="3">2,5-dichloro-2,5-cyclohexadiene-1,4-diol dehydrogenase</fullName>
    </submittedName>
</protein>
<dbReference type="STRING" id="1664694.A0A0N0NJF5"/>
<evidence type="ECO:0000256" key="2">
    <source>
        <dbReference type="ARBA" id="ARBA00022857"/>
    </source>
</evidence>
<dbReference type="AlphaFoldDB" id="A0A0N0NJF5"/>
<comment type="similarity">
    <text evidence="1">Belongs to the short-chain dehydrogenases/reductases (SDR) family.</text>
</comment>
<dbReference type="VEuPathDB" id="FungiDB:AB675_4362"/>
<dbReference type="FunFam" id="3.40.50.720:FF:000084">
    <property type="entry name" value="Short-chain dehydrogenase reductase"/>
    <property type="match status" value="1"/>
</dbReference>
<accession>A0A0N0NJF5</accession>
<sequence>MAAAAARVAFITGGAQGIGRATANKLASRGISIVLADQNAERGHAAAKDVASQFGVKTKFVKVDVTQEQQVKDGIGEALKLTGRLDYAANCAGICESVWEGEEDVTVELYDKTLAINTKGLWLCQKHQALQMRKQDPVSISTTPAPRHAIPGQRGSIANICSISGLHAAGLAAYTASKYAAVGVTKTGAKFYGPDGVRINGLCPGWTMTEMIIGSMGKEGTPGTKENNESPVAQKISLRRMGQPEEQANVLSFLLSDESSYMHGALLVTDGGFHDIR</sequence>
<dbReference type="RefSeq" id="XP_017996532.1">
    <property type="nucleotide sequence ID" value="XM_018144495.1"/>
</dbReference>
<name>A0A0N0NJF5_9EURO</name>
<reference evidence="3 4" key="1">
    <citation type="submission" date="2015-06" db="EMBL/GenBank/DDBJ databases">
        <title>Draft genome of the ant-associated black yeast Phialophora attae CBS 131958.</title>
        <authorList>
            <person name="Moreno L.F."/>
            <person name="Stielow B.J."/>
            <person name="de Hoog S."/>
            <person name="Vicente V.A."/>
            <person name="Weiss V.A."/>
            <person name="de Vries M."/>
            <person name="Cruz L.M."/>
            <person name="Souza E.M."/>
        </authorList>
    </citation>
    <scope>NUCLEOTIDE SEQUENCE [LARGE SCALE GENOMIC DNA]</scope>
    <source>
        <strain evidence="3 4">CBS 131958</strain>
    </source>
</reference>